<accession>A0A2K2D3K2</accession>
<protein>
    <submittedName>
        <fullName evidence="2 3">Uncharacterized protein</fullName>
    </submittedName>
</protein>
<reference evidence="2 3" key="1">
    <citation type="journal article" date="2010" name="Nature">
        <title>Genome sequencing and analysis of the model grass Brachypodium distachyon.</title>
        <authorList>
            <consortium name="International Brachypodium Initiative"/>
        </authorList>
    </citation>
    <scope>NUCLEOTIDE SEQUENCE [LARGE SCALE GENOMIC DNA]</scope>
    <source>
        <strain evidence="2 3">Bd21</strain>
    </source>
</reference>
<dbReference type="Proteomes" id="UP000008810">
    <property type="component" value="Chromosome 3"/>
</dbReference>
<feature type="compositionally biased region" description="Low complexity" evidence="1">
    <location>
        <begin position="8"/>
        <end position="18"/>
    </location>
</feature>
<feature type="compositionally biased region" description="Low complexity" evidence="1">
    <location>
        <begin position="131"/>
        <end position="155"/>
    </location>
</feature>
<feature type="compositionally biased region" description="Basic and acidic residues" evidence="1">
    <location>
        <begin position="96"/>
        <end position="109"/>
    </location>
</feature>
<organism evidence="2">
    <name type="scientific">Brachypodium distachyon</name>
    <name type="common">Purple false brome</name>
    <name type="synonym">Trachynia distachya</name>
    <dbReference type="NCBI Taxonomy" id="15368"/>
    <lineage>
        <taxon>Eukaryota</taxon>
        <taxon>Viridiplantae</taxon>
        <taxon>Streptophyta</taxon>
        <taxon>Embryophyta</taxon>
        <taxon>Tracheophyta</taxon>
        <taxon>Spermatophyta</taxon>
        <taxon>Magnoliopsida</taxon>
        <taxon>Liliopsida</taxon>
        <taxon>Poales</taxon>
        <taxon>Poaceae</taxon>
        <taxon>BOP clade</taxon>
        <taxon>Pooideae</taxon>
        <taxon>Stipodae</taxon>
        <taxon>Brachypodieae</taxon>
        <taxon>Brachypodium</taxon>
    </lineage>
</organism>
<dbReference type="PANTHER" id="PTHR46554">
    <property type="entry name" value="MEDIATOR OF RNA POLYMERASE II TRANSCRIPTION SUBUNIT 26A-RELATED"/>
    <property type="match status" value="1"/>
</dbReference>
<evidence type="ECO:0000256" key="1">
    <source>
        <dbReference type="SAM" id="MobiDB-lite"/>
    </source>
</evidence>
<feature type="region of interest" description="Disordered" evidence="1">
    <location>
        <begin position="177"/>
        <end position="196"/>
    </location>
</feature>
<feature type="non-terminal residue" evidence="2">
    <location>
        <position position="1"/>
    </location>
</feature>
<gene>
    <name evidence="2" type="ORF">BRADI_3g46316v3</name>
</gene>
<reference evidence="3" key="3">
    <citation type="submission" date="2018-08" db="UniProtKB">
        <authorList>
            <consortium name="EnsemblPlants"/>
        </authorList>
    </citation>
    <scope>IDENTIFICATION</scope>
    <source>
        <strain evidence="3">cv. Bd21</strain>
    </source>
</reference>
<sequence>RPPPLWVASTSSCASAASMRGRRLRTRGSVTRPDRRLHRLVCAGGSPRDLDGDGMSLRPGWRWPRARQQGPRRQEPSVALSTRSGARRPVSGRGVWAERGRGERADKAPARNAQQAARRTSDHHARDRSMASDSVSDAEVSSSSSKKAEDGSSTSIPAEEKATTAAPIKNHLSVGAAAAAVRERKKKKRSMEAKLAATKRRLREGYRRCAEAKRRRTLQVIEAAVALTCSAQFDFCE</sequence>
<dbReference type="AlphaFoldDB" id="A0A2K2D3K2"/>
<proteinExistence type="predicted"/>
<evidence type="ECO:0000313" key="2">
    <source>
        <dbReference type="EMBL" id="PNT68859.1"/>
    </source>
</evidence>
<dbReference type="EMBL" id="CM000882">
    <property type="protein sequence ID" value="PNT68859.1"/>
    <property type="molecule type" value="Genomic_DNA"/>
</dbReference>
<name>A0A2K2D3K2_BRADI</name>
<feature type="region of interest" description="Disordered" evidence="1">
    <location>
        <begin position="1"/>
        <end position="169"/>
    </location>
</feature>
<keyword evidence="4" id="KW-1185">Reference proteome</keyword>
<dbReference type="Gramene" id="PNT68859">
    <property type="protein sequence ID" value="PNT68859"/>
    <property type="gene ID" value="BRADI_3g46316v3"/>
</dbReference>
<evidence type="ECO:0000313" key="4">
    <source>
        <dbReference type="Proteomes" id="UP000008810"/>
    </source>
</evidence>
<evidence type="ECO:0000313" key="3">
    <source>
        <dbReference type="EnsemblPlants" id="PNT68859"/>
    </source>
</evidence>
<dbReference type="InParanoid" id="A0A2K2D3K2"/>
<dbReference type="PANTHER" id="PTHR46554:SF2">
    <property type="entry name" value="TFIIS N-TERMINAL DOMAIN-CONTAINING PROTEIN"/>
    <property type="match status" value="1"/>
</dbReference>
<dbReference type="EnsemblPlants" id="PNT68859">
    <property type="protein sequence ID" value="PNT68859"/>
    <property type="gene ID" value="BRADI_3g46316v3"/>
</dbReference>
<feature type="compositionally biased region" description="Basic and acidic residues" evidence="1">
    <location>
        <begin position="119"/>
        <end position="130"/>
    </location>
</feature>
<reference evidence="2" key="2">
    <citation type="submission" date="2017-06" db="EMBL/GenBank/DDBJ databases">
        <title>WGS assembly of Brachypodium distachyon.</title>
        <authorList>
            <consortium name="The International Brachypodium Initiative"/>
            <person name="Lucas S."/>
            <person name="Harmon-Smith M."/>
            <person name="Lail K."/>
            <person name="Tice H."/>
            <person name="Grimwood J."/>
            <person name="Bruce D."/>
            <person name="Barry K."/>
            <person name="Shu S."/>
            <person name="Lindquist E."/>
            <person name="Wang M."/>
            <person name="Pitluck S."/>
            <person name="Vogel J.P."/>
            <person name="Garvin D.F."/>
            <person name="Mockler T.C."/>
            <person name="Schmutz J."/>
            <person name="Rokhsar D."/>
            <person name="Bevan M.W."/>
        </authorList>
    </citation>
    <scope>NUCLEOTIDE SEQUENCE</scope>
    <source>
        <strain evidence="2">Bd21</strain>
    </source>
</reference>